<accession>A0A229P3L9</accession>
<sequence length="229" mass="24792">MNRFKQSLTSDKLQLFVSLPANDPVLAQAALAEGADGLKVHINVEHRASGMTFGSLVDNQDAISGIRSLYDGPLGIVPGGSIESVNQEEIEALPELGVDFTSIYAFHMPSFLLRFPKLARTFAIDSSFDPRFLEGAASFGVEALEASIIPGEEYGMPLSFADLLKYRWLVEHTKLPVIVPSQRKIVPADVPALINSGIRVLLIGAVVFGNDADGIRRAVAEMRNAIDRS</sequence>
<dbReference type="OrthoDB" id="369749at2"/>
<dbReference type="Proteomes" id="UP000215145">
    <property type="component" value="Unassembled WGS sequence"/>
</dbReference>
<evidence type="ECO:0000313" key="1">
    <source>
        <dbReference type="EMBL" id="OXM16842.1"/>
    </source>
</evidence>
<proteinExistence type="predicted"/>
<keyword evidence="2" id="KW-1185">Reference proteome</keyword>
<dbReference type="InterPro" id="IPR011060">
    <property type="entry name" value="RibuloseP-bd_barrel"/>
</dbReference>
<dbReference type="EMBL" id="NMUQ01000001">
    <property type="protein sequence ID" value="OXM16842.1"/>
    <property type="molecule type" value="Genomic_DNA"/>
</dbReference>
<name>A0A229P3L9_9BACL</name>
<protein>
    <submittedName>
        <fullName evidence="1">Uncharacterized protein</fullName>
    </submittedName>
</protein>
<gene>
    <name evidence="1" type="ORF">CGZ75_09375</name>
</gene>
<organism evidence="1 2">
    <name type="scientific">Paenibacillus herberti</name>
    <dbReference type="NCBI Taxonomy" id="1619309"/>
    <lineage>
        <taxon>Bacteria</taxon>
        <taxon>Bacillati</taxon>
        <taxon>Bacillota</taxon>
        <taxon>Bacilli</taxon>
        <taxon>Bacillales</taxon>
        <taxon>Paenibacillaceae</taxon>
        <taxon>Paenibacillus</taxon>
    </lineage>
</organism>
<evidence type="ECO:0000313" key="2">
    <source>
        <dbReference type="Proteomes" id="UP000215145"/>
    </source>
</evidence>
<reference evidence="1 2" key="1">
    <citation type="submission" date="2017-07" db="EMBL/GenBank/DDBJ databases">
        <title>Paenibacillus herberti R33 genome sequencing and assembly.</title>
        <authorList>
            <person name="Su W."/>
        </authorList>
    </citation>
    <scope>NUCLEOTIDE SEQUENCE [LARGE SCALE GENOMIC DNA]</scope>
    <source>
        <strain evidence="1 2">R33</strain>
    </source>
</reference>
<dbReference type="SUPFAM" id="SSF51366">
    <property type="entry name" value="Ribulose-phoshate binding barrel"/>
    <property type="match status" value="1"/>
</dbReference>
<comment type="caution">
    <text evidence="1">The sequence shown here is derived from an EMBL/GenBank/DDBJ whole genome shotgun (WGS) entry which is preliminary data.</text>
</comment>
<dbReference type="AlphaFoldDB" id="A0A229P3L9"/>
<dbReference type="RefSeq" id="WP_089523923.1">
    <property type="nucleotide sequence ID" value="NZ_NMUQ01000001.1"/>
</dbReference>